<dbReference type="PANTHER" id="PTHR30346:SF0">
    <property type="entry name" value="HCA OPERON TRANSCRIPTIONAL ACTIVATOR HCAR"/>
    <property type="match status" value="1"/>
</dbReference>
<evidence type="ECO:0000256" key="4">
    <source>
        <dbReference type="ARBA" id="ARBA00023163"/>
    </source>
</evidence>
<gene>
    <name evidence="6" type="ORF">H9935_08110</name>
</gene>
<keyword evidence="2" id="KW-0805">Transcription regulation</keyword>
<dbReference type="GO" id="GO:0032993">
    <property type="term" value="C:protein-DNA complex"/>
    <property type="evidence" value="ECO:0007669"/>
    <property type="project" value="TreeGrafter"/>
</dbReference>
<dbReference type="EMBL" id="DWWV01000104">
    <property type="protein sequence ID" value="HJC10769.1"/>
    <property type="molecule type" value="Genomic_DNA"/>
</dbReference>
<comment type="caution">
    <text evidence="6">The sequence shown here is derived from an EMBL/GenBank/DDBJ whole genome shotgun (WGS) entry which is preliminary data.</text>
</comment>
<dbReference type="InterPro" id="IPR036388">
    <property type="entry name" value="WH-like_DNA-bd_sf"/>
</dbReference>
<dbReference type="SUPFAM" id="SSF46785">
    <property type="entry name" value="Winged helix' DNA-binding domain"/>
    <property type="match status" value="1"/>
</dbReference>
<evidence type="ECO:0000313" key="6">
    <source>
        <dbReference type="EMBL" id="HJC10769.1"/>
    </source>
</evidence>
<evidence type="ECO:0000313" key="7">
    <source>
        <dbReference type="Proteomes" id="UP000823893"/>
    </source>
</evidence>
<evidence type="ECO:0000256" key="1">
    <source>
        <dbReference type="ARBA" id="ARBA00009437"/>
    </source>
</evidence>
<dbReference type="InterPro" id="IPR036390">
    <property type="entry name" value="WH_DNA-bd_sf"/>
</dbReference>
<keyword evidence="3" id="KW-0238">DNA-binding</keyword>
<dbReference type="Proteomes" id="UP000823893">
    <property type="component" value="Unassembled WGS sequence"/>
</dbReference>
<keyword evidence="4" id="KW-0804">Transcription</keyword>
<reference evidence="6" key="2">
    <citation type="submission" date="2021-04" db="EMBL/GenBank/DDBJ databases">
        <authorList>
            <person name="Gilroy R."/>
        </authorList>
    </citation>
    <scope>NUCLEOTIDE SEQUENCE</scope>
    <source>
        <strain evidence="6">ChiSxjej6B18-287</strain>
    </source>
</reference>
<evidence type="ECO:0000256" key="2">
    <source>
        <dbReference type="ARBA" id="ARBA00023015"/>
    </source>
</evidence>
<dbReference type="GO" id="GO:0003700">
    <property type="term" value="F:DNA-binding transcription factor activity"/>
    <property type="evidence" value="ECO:0007669"/>
    <property type="project" value="InterPro"/>
</dbReference>
<dbReference type="Gene3D" id="3.40.190.10">
    <property type="entry name" value="Periplasmic binding protein-like II"/>
    <property type="match status" value="2"/>
</dbReference>
<evidence type="ECO:0000259" key="5">
    <source>
        <dbReference type="PROSITE" id="PS50931"/>
    </source>
</evidence>
<dbReference type="PANTHER" id="PTHR30346">
    <property type="entry name" value="TRANSCRIPTIONAL DUAL REGULATOR HCAR-RELATED"/>
    <property type="match status" value="1"/>
</dbReference>
<dbReference type="PROSITE" id="PS50931">
    <property type="entry name" value="HTH_LYSR"/>
    <property type="match status" value="1"/>
</dbReference>
<feature type="domain" description="HTH lysR-type" evidence="5">
    <location>
        <begin position="1"/>
        <end position="58"/>
    </location>
</feature>
<dbReference type="AlphaFoldDB" id="A0A9D2SKP5"/>
<dbReference type="GO" id="GO:0003677">
    <property type="term" value="F:DNA binding"/>
    <property type="evidence" value="ECO:0007669"/>
    <property type="project" value="UniProtKB-KW"/>
</dbReference>
<dbReference type="FunFam" id="1.10.10.10:FF:000001">
    <property type="entry name" value="LysR family transcriptional regulator"/>
    <property type="match status" value="1"/>
</dbReference>
<accession>A0A9D2SKP5</accession>
<evidence type="ECO:0000256" key="3">
    <source>
        <dbReference type="ARBA" id="ARBA00023125"/>
    </source>
</evidence>
<reference evidence="6" key="1">
    <citation type="journal article" date="2021" name="PeerJ">
        <title>Extensive microbial diversity within the chicken gut microbiome revealed by metagenomics and culture.</title>
        <authorList>
            <person name="Gilroy R."/>
            <person name="Ravi A."/>
            <person name="Getino M."/>
            <person name="Pursley I."/>
            <person name="Horton D.L."/>
            <person name="Alikhan N.F."/>
            <person name="Baker D."/>
            <person name="Gharbi K."/>
            <person name="Hall N."/>
            <person name="Watson M."/>
            <person name="Adriaenssens E.M."/>
            <person name="Foster-Nyarko E."/>
            <person name="Jarju S."/>
            <person name="Secka A."/>
            <person name="Antonio M."/>
            <person name="Oren A."/>
            <person name="Chaudhuri R.R."/>
            <person name="La Ragione R."/>
            <person name="Hildebrand F."/>
            <person name="Pallen M.J."/>
        </authorList>
    </citation>
    <scope>NUCLEOTIDE SEQUENCE</scope>
    <source>
        <strain evidence="6">ChiSxjej6B18-287</strain>
    </source>
</reference>
<dbReference type="Pfam" id="PF03466">
    <property type="entry name" value="LysR_substrate"/>
    <property type="match status" value="1"/>
</dbReference>
<dbReference type="CDD" id="cd08414">
    <property type="entry name" value="PBP2_LTTR_aromatics_like"/>
    <property type="match status" value="1"/>
</dbReference>
<dbReference type="PRINTS" id="PR00039">
    <property type="entry name" value="HTHLYSR"/>
</dbReference>
<dbReference type="Pfam" id="PF00126">
    <property type="entry name" value="HTH_1"/>
    <property type="match status" value="1"/>
</dbReference>
<comment type="similarity">
    <text evidence="1">Belongs to the LysR transcriptional regulatory family.</text>
</comment>
<dbReference type="SUPFAM" id="SSF53850">
    <property type="entry name" value="Periplasmic binding protein-like II"/>
    <property type="match status" value="1"/>
</dbReference>
<proteinExistence type="inferred from homology"/>
<dbReference type="Gene3D" id="1.10.10.10">
    <property type="entry name" value="Winged helix-like DNA-binding domain superfamily/Winged helix DNA-binding domain"/>
    <property type="match status" value="1"/>
</dbReference>
<organism evidence="6 7">
    <name type="scientific">Candidatus Blautia merdigallinarum</name>
    <dbReference type="NCBI Taxonomy" id="2838495"/>
    <lineage>
        <taxon>Bacteria</taxon>
        <taxon>Bacillati</taxon>
        <taxon>Bacillota</taxon>
        <taxon>Clostridia</taxon>
        <taxon>Lachnospirales</taxon>
        <taxon>Lachnospiraceae</taxon>
        <taxon>Blautia</taxon>
    </lineage>
</organism>
<name>A0A9D2SKP5_9FIRM</name>
<dbReference type="InterPro" id="IPR005119">
    <property type="entry name" value="LysR_subst-bd"/>
</dbReference>
<protein>
    <submittedName>
        <fullName evidence="6">LysR family transcriptional regulator</fullName>
    </submittedName>
</protein>
<dbReference type="InterPro" id="IPR000847">
    <property type="entry name" value="LysR_HTH_N"/>
</dbReference>
<sequence length="303" mass="34948">MNINQLRYFIGVAEYQSFTKAASRYYITQTAITQQIRALESHLGVQLFDRNTRPVRLTPEGSVFLREAKAILERVEQAEHRVREASVGLVGSLKVGYIKGYERSSLSDRFRSFHNKYPNILISCYRWGTGVLETGLQKGDYDIIFTWNSEESVKNGDTGCICVERSPLTVVLYDSHPFARRQVLRREELAQEPVIYMTLSEDGNSFGDLHFLELYQKAGYQPHVLFQSNDIESILMMVAAEEGISILPAFVTSKITNGDNLKFIPLEGEEEFVDIYALWKKNRRNQILEHFLEEISLWKIEEE</sequence>